<sequence>MRPLALHSTTSTCLEPTPAPFFTADNNTMTSTADLDNQRPIISQCYRLHDLSHLVRDQRYHTERLMAEVSRRKANLLSSRRARPEYISDEDLLRLSNVLDLDAITRSLEDQDRRLEAELGNLLDKMTEYTLDESTGYSRWHHQPGDDAGGGGAAAAALRLAMGLVCILVLLSVLFWRCWC</sequence>
<dbReference type="KEGG" id="ztr:MYCGRDRAFT_106721"/>
<gene>
    <name evidence="2" type="ORF">MYCGRDRAFT_106721</name>
</gene>
<dbReference type="EMBL" id="CM001216">
    <property type="protein sequence ID" value="EGP81860.1"/>
    <property type="molecule type" value="Genomic_DNA"/>
</dbReference>
<proteinExistence type="predicted"/>
<keyword evidence="3" id="KW-1185">Reference proteome</keyword>
<dbReference type="Proteomes" id="UP000008062">
    <property type="component" value="Chromosome 21"/>
</dbReference>
<keyword evidence="1" id="KW-0472">Membrane</keyword>
<dbReference type="GeneID" id="13396674"/>
<keyword evidence="1" id="KW-0812">Transmembrane</keyword>
<dbReference type="HOGENOM" id="CLU_1497382_0_0_1"/>
<protein>
    <submittedName>
        <fullName evidence="2">Uncharacterized protein</fullName>
    </submittedName>
</protein>
<dbReference type="RefSeq" id="XP_003846884.1">
    <property type="nucleotide sequence ID" value="XM_003846836.1"/>
</dbReference>
<dbReference type="AlphaFoldDB" id="F9XSC3"/>
<feature type="transmembrane region" description="Helical" evidence="1">
    <location>
        <begin position="156"/>
        <end position="176"/>
    </location>
</feature>
<evidence type="ECO:0000256" key="1">
    <source>
        <dbReference type="SAM" id="Phobius"/>
    </source>
</evidence>
<evidence type="ECO:0000313" key="3">
    <source>
        <dbReference type="Proteomes" id="UP000008062"/>
    </source>
</evidence>
<keyword evidence="1" id="KW-1133">Transmembrane helix</keyword>
<name>F9XSC3_ZYMTI</name>
<evidence type="ECO:0000313" key="2">
    <source>
        <dbReference type="EMBL" id="EGP81860.1"/>
    </source>
</evidence>
<dbReference type="InParanoid" id="F9XSC3"/>
<organism evidence="2 3">
    <name type="scientific">Zymoseptoria tritici (strain CBS 115943 / IPO323)</name>
    <name type="common">Speckled leaf blotch fungus</name>
    <name type="synonym">Septoria tritici</name>
    <dbReference type="NCBI Taxonomy" id="336722"/>
    <lineage>
        <taxon>Eukaryota</taxon>
        <taxon>Fungi</taxon>
        <taxon>Dikarya</taxon>
        <taxon>Ascomycota</taxon>
        <taxon>Pezizomycotina</taxon>
        <taxon>Dothideomycetes</taxon>
        <taxon>Dothideomycetidae</taxon>
        <taxon>Mycosphaerellales</taxon>
        <taxon>Mycosphaerellaceae</taxon>
        <taxon>Zymoseptoria</taxon>
    </lineage>
</organism>
<reference evidence="2 3" key="1">
    <citation type="journal article" date="2011" name="PLoS Genet.">
        <title>Finished genome of the fungal wheat pathogen Mycosphaerella graminicola reveals dispensome structure, chromosome plasticity, and stealth pathogenesis.</title>
        <authorList>
            <person name="Goodwin S.B."/>
            <person name="Ben M'barek S."/>
            <person name="Dhillon B."/>
            <person name="Wittenberg A.H.J."/>
            <person name="Crane C.F."/>
            <person name="Hane J.K."/>
            <person name="Foster A.J."/>
            <person name="Van der Lee T.A.J."/>
            <person name="Grimwood J."/>
            <person name="Aerts A."/>
            <person name="Antoniw J."/>
            <person name="Bailey A."/>
            <person name="Bluhm B."/>
            <person name="Bowler J."/>
            <person name="Bristow J."/>
            <person name="van der Burgt A."/>
            <person name="Canto-Canche B."/>
            <person name="Churchill A.C.L."/>
            <person name="Conde-Ferraez L."/>
            <person name="Cools H.J."/>
            <person name="Coutinho P.M."/>
            <person name="Csukai M."/>
            <person name="Dehal P."/>
            <person name="De Wit P."/>
            <person name="Donzelli B."/>
            <person name="van de Geest H.C."/>
            <person name="van Ham R.C.H.J."/>
            <person name="Hammond-Kosack K.E."/>
            <person name="Henrissat B."/>
            <person name="Kilian A."/>
            <person name="Kobayashi A.K."/>
            <person name="Koopmann E."/>
            <person name="Kourmpetis Y."/>
            <person name="Kuzniar A."/>
            <person name="Lindquist E."/>
            <person name="Lombard V."/>
            <person name="Maliepaard C."/>
            <person name="Martins N."/>
            <person name="Mehrabi R."/>
            <person name="Nap J.P.H."/>
            <person name="Ponomarenko A."/>
            <person name="Rudd J.J."/>
            <person name="Salamov A."/>
            <person name="Schmutz J."/>
            <person name="Schouten H.J."/>
            <person name="Shapiro H."/>
            <person name="Stergiopoulos I."/>
            <person name="Torriani S.F.F."/>
            <person name="Tu H."/>
            <person name="de Vries R.P."/>
            <person name="Waalwijk C."/>
            <person name="Ware S.B."/>
            <person name="Wiebenga A."/>
            <person name="Zwiers L.-H."/>
            <person name="Oliver R.P."/>
            <person name="Grigoriev I.V."/>
            <person name="Kema G.H.J."/>
        </authorList>
    </citation>
    <scope>NUCLEOTIDE SEQUENCE [LARGE SCALE GENOMIC DNA]</scope>
    <source>
        <strain evidence="3">CBS 115943 / IPO323</strain>
    </source>
</reference>
<accession>F9XSC3</accession>